<comment type="caution">
    <text evidence="4">The sequence shown here is derived from an EMBL/GenBank/DDBJ whole genome shotgun (WGS) entry which is preliminary data.</text>
</comment>
<evidence type="ECO:0000313" key="4">
    <source>
        <dbReference type="EMBL" id="TWF98414.1"/>
    </source>
</evidence>
<dbReference type="OrthoDB" id="9806639at2"/>
<gene>
    <name evidence="4" type="ORF">FHX73_112222</name>
</gene>
<dbReference type="AlphaFoldDB" id="A0A561UGC9"/>
<dbReference type="InterPro" id="IPR041116">
    <property type="entry name" value="SLATT_3"/>
</dbReference>
<dbReference type="Proteomes" id="UP000317940">
    <property type="component" value="Unassembled WGS sequence"/>
</dbReference>
<accession>A0A561UGC9</accession>
<sequence>MGILPPDGVRGHCLMVRWDPARADEADFLPEPYQTADRASVDAQRQTLRWYRGMILMLVVAAAVGAVAGAGSGAAPLVSVAAFLFGGFFWFRLRAGNPQARWFEARAAAESLKTLAWKYTVRARPFGGPADSAELDEDYRGQVAEVLRTFEGSGVLPAGAAPEITEGMRELRTGDLTARRMLYLRLRVEGQRTWYLAKANAAESQAASWGLGTVALMILGGAAAVAQAAGAIHTSLFGVCAAAAAAIIAWTQLKQLRPVVSAYRLAAKELDAVWAKITTLDLTDPQAEEAWVRLAGDVEDAVAREHTSWRSRRAFPH</sequence>
<name>A0A561UGC9_9ACTN</name>
<feature type="domain" description="SMODS and SLOG-associating 2TM effector" evidence="3">
    <location>
        <begin position="30"/>
        <end position="180"/>
    </location>
</feature>
<dbReference type="Pfam" id="PF18181">
    <property type="entry name" value="SLATT_1"/>
    <property type="match status" value="1"/>
</dbReference>
<keyword evidence="5" id="KW-1185">Reference proteome</keyword>
<keyword evidence="1" id="KW-0812">Transmembrane</keyword>
<feature type="domain" description="SMODS and SLOG-associating 2TM effector" evidence="2">
    <location>
        <begin position="183"/>
        <end position="309"/>
    </location>
</feature>
<proteinExistence type="predicted"/>
<evidence type="ECO:0000256" key="1">
    <source>
        <dbReference type="SAM" id="Phobius"/>
    </source>
</evidence>
<feature type="transmembrane region" description="Helical" evidence="1">
    <location>
        <begin position="232"/>
        <end position="251"/>
    </location>
</feature>
<protein>
    <submittedName>
        <fullName evidence="4">Uncharacterized protein DUF4231</fullName>
    </submittedName>
</protein>
<dbReference type="NCBIfam" id="NF033610">
    <property type="entry name" value="SLATT_3"/>
    <property type="match status" value="1"/>
</dbReference>
<dbReference type="Pfam" id="PF18184">
    <property type="entry name" value="SLATT_3"/>
    <property type="match status" value="1"/>
</dbReference>
<evidence type="ECO:0000259" key="3">
    <source>
        <dbReference type="Pfam" id="PF18184"/>
    </source>
</evidence>
<feature type="transmembrane region" description="Helical" evidence="1">
    <location>
        <begin position="206"/>
        <end position="226"/>
    </location>
</feature>
<evidence type="ECO:0000259" key="2">
    <source>
        <dbReference type="Pfam" id="PF18181"/>
    </source>
</evidence>
<dbReference type="InterPro" id="IPR040884">
    <property type="entry name" value="SLATT_1"/>
</dbReference>
<organism evidence="4 5">
    <name type="scientific">Kitasatospora viridis</name>
    <dbReference type="NCBI Taxonomy" id="281105"/>
    <lineage>
        <taxon>Bacteria</taxon>
        <taxon>Bacillati</taxon>
        <taxon>Actinomycetota</taxon>
        <taxon>Actinomycetes</taxon>
        <taxon>Kitasatosporales</taxon>
        <taxon>Streptomycetaceae</taxon>
        <taxon>Kitasatospora</taxon>
    </lineage>
</organism>
<evidence type="ECO:0000313" key="5">
    <source>
        <dbReference type="Proteomes" id="UP000317940"/>
    </source>
</evidence>
<keyword evidence="1" id="KW-1133">Transmembrane helix</keyword>
<dbReference type="NCBIfam" id="NF033634">
    <property type="entry name" value="SLATT_1"/>
    <property type="match status" value="1"/>
</dbReference>
<feature type="transmembrane region" description="Helical" evidence="1">
    <location>
        <begin position="74"/>
        <end position="93"/>
    </location>
</feature>
<feature type="transmembrane region" description="Helical" evidence="1">
    <location>
        <begin position="50"/>
        <end position="68"/>
    </location>
</feature>
<dbReference type="EMBL" id="VIWT01000001">
    <property type="protein sequence ID" value="TWF98414.1"/>
    <property type="molecule type" value="Genomic_DNA"/>
</dbReference>
<reference evidence="4 5" key="1">
    <citation type="submission" date="2019-06" db="EMBL/GenBank/DDBJ databases">
        <title>Sequencing the genomes of 1000 actinobacteria strains.</title>
        <authorList>
            <person name="Klenk H.-P."/>
        </authorList>
    </citation>
    <scope>NUCLEOTIDE SEQUENCE [LARGE SCALE GENOMIC DNA]</scope>
    <source>
        <strain evidence="4 5">DSM 44826</strain>
    </source>
</reference>
<keyword evidence="1" id="KW-0472">Membrane</keyword>